<dbReference type="RefSeq" id="WP_076545707.1">
    <property type="nucleotide sequence ID" value="NZ_FTNC01000021.1"/>
</dbReference>
<name>A0A1N7A4R8_9FIRM</name>
<dbReference type="AlphaFoldDB" id="A0A1N7A4R8"/>
<proteinExistence type="predicted"/>
<protein>
    <recommendedName>
        <fullName evidence="3">Outer membrane protein beta-barrel domain-containing protein</fullName>
    </recommendedName>
</protein>
<dbReference type="Proteomes" id="UP000185669">
    <property type="component" value="Unassembled WGS sequence"/>
</dbReference>
<dbReference type="EMBL" id="FTNC01000021">
    <property type="protein sequence ID" value="SIR34062.1"/>
    <property type="molecule type" value="Genomic_DNA"/>
</dbReference>
<dbReference type="OrthoDB" id="2111398at2"/>
<keyword evidence="2" id="KW-1185">Reference proteome</keyword>
<accession>A0A1N7A4R8</accession>
<evidence type="ECO:0000313" key="2">
    <source>
        <dbReference type="Proteomes" id="UP000185669"/>
    </source>
</evidence>
<sequence>MTKKIMILMITVSLIFTVFTAVNAAELKEVNYLISGDSMEIDTLQLEPKFILNGGHQGKLNLAFDGDDFHIGADIGLNMISQPEFKMDLHLMLTDKVDAQDFGKGVGISAATLNKDLNFFWQTYYFVDEDLTDHSYYRGGARYNIGPRSDLEISIGNQYWDLSNRVINFGLTYKM</sequence>
<reference evidence="2" key="1">
    <citation type="submission" date="2017-01" db="EMBL/GenBank/DDBJ databases">
        <authorList>
            <person name="Varghese N."/>
            <person name="Submissions S."/>
        </authorList>
    </citation>
    <scope>NUCLEOTIDE SEQUENCE [LARGE SCALE GENOMIC DNA]</scope>
    <source>
        <strain evidence="2">ATCC 700103</strain>
    </source>
</reference>
<organism evidence="1 2">
    <name type="scientific">Halanaerobium kushneri</name>
    <dbReference type="NCBI Taxonomy" id="56779"/>
    <lineage>
        <taxon>Bacteria</taxon>
        <taxon>Bacillati</taxon>
        <taxon>Bacillota</taxon>
        <taxon>Clostridia</taxon>
        <taxon>Halanaerobiales</taxon>
        <taxon>Halanaerobiaceae</taxon>
        <taxon>Halanaerobium</taxon>
    </lineage>
</organism>
<evidence type="ECO:0008006" key="3">
    <source>
        <dbReference type="Google" id="ProtNLM"/>
    </source>
</evidence>
<gene>
    <name evidence="1" type="ORF">SAMN05421834_12126</name>
</gene>
<dbReference type="STRING" id="56779.SAMN05421834_12126"/>
<evidence type="ECO:0000313" key="1">
    <source>
        <dbReference type="EMBL" id="SIR34062.1"/>
    </source>
</evidence>